<evidence type="ECO:0000256" key="5">
    <source>
        <dbReference type="PROSITE-ProRule" id="PRU01091"/>
    </source>
</evidence>
<evidence type="ECO:0000256" key="4">
    <source>
        <dbReference type="PROSITE-ProRule" id="PRU00169"/>
    </source>
</evidence>
<dbReference type="InterPro" id="IPR001789">
    <property type="entry name" value="Sig_transdc_resp-reg_receiver"/>
</dbReference>
<comment type="caution">
    <text evidence="8">The sequence shown here is derived from an EMBL/GenBank/DDBJ whole genome shotgun (WGS) entry which is preliminary data.</text>
</comment>
<dbReference type="SUPFAM" id="SSF52172">
    <property type="entry name" value="CheY-like"/>
    <property type="match status" value="1"/>
</dbReference>
<dbReference type="CDD" id="cd17574">
    <property type="entry name" value="REC_OmpR"/>
    <property type="match status" value="1"/>
</dbReference>
<dbReference type="InterPro" id="IPR016032">
    <property type="entry name" value="Sig_transdc_resp-reg_C-effctor"/>
</dbReference>
<sequence>MDVLIVEDEPDLALATADYLQAFGLTVQHVGTGEEGLAAVSRQPPGVLIVDVNLPGLSGFELCQQVRARYAGPIIVVSARQAEVDQVRALTLGADDYVTKPFSLAVLLAKVRRCLDRAAETAAPVAVLFDDGHLRIEADTGRTYLAGQELALTAQEDRLLRHLVGHAGAVCPKADITQAVWGDLFTSEGALSVQVRRLRTRIEPDPDAPTYVHTVRGRGYLFEAR</sequence>
<dbReference type="PROSITE" id="PS51755">
    <property type="entry name" value="OMPR_PHOB"/>
    <property type="match status" value="1"/>
</dbReference>
<dbReference type="InterPro" id="IPR036388">
    <property type="entry name" value="WH-like_DNA-bd_sf"/>
</dbReference>
<evidence type="ECO:0000259" key="6">
    <source>
        <dbReference type="PROSITE" id="PS50110"/>
    </source>
</evidence>
<dbReference type="CDD" id="cd00383">
    <property type="entry name" value="trans_reg_C"/>
    <property type="match status" value="1"/>
</dbReference>
<dbReference type="PANTHER" id="PTHR48111">
    <property type="entry name" value="REGULATOR OF RPOS"/>
    <property type="match status" value="1"/>
</dbReference>
<dbReference type="Pfam" id="PF00486">
    <property type="entry name" value="Trans_reg_C"/>
    <property type="match status" value="1"/>
</dbReference>
<dbReference type="PROSITE" id="PS50110">
    <property type="entry name" value="RESPONSE_REGULATORY"/>
    <property type="match status" value="1"/>
</dbReference>
<dbReference type="GO" id="GO:0000976">
    <property type="term" value="F:transcription cis-regulatory region binding"/>
    <property type="evidence" value="ECO:0007669"/>
    <property type="project" value="TreeGrafter"/>
</dbReference>
<evidence type="ECO:0000313" key="9">
    <source>
        <dbReference type="Proteomes" id="UP000185612"/>
    </source>
</evidence>
<evidence type="ECO:0000313" key="8">
    <source>
        <dbReference type="EMBL" id="OKL51113.1"/>
    </source>
</evidence>
<feature type="domain" description="Response regulatory" evidence="6">
    <location>
        <begin position="2"/>
        <end position="115"/>
    </location>
</feature>
<dbReference type="Gene3D" id="6.10.250.690">
    <property type="match status" value="1"/>
</dbReference>
<evidence type="ECO:0000256" key="2">
    <source>
        <dbReference type="ARBA" id="ARBA00023012"/>
    </source>
</evidence>
<dbReference type="PANTHER" id="PTHR48111:SF40">
    <property type="entry name" value="PHOSPHATE REGULON TRANSCRIPTIONAL REGULATORY PROTEIN PHOB"/>
    <property type="match status" value="1"/>
</dbReference>
<name>A0A1Q5PU61_9ACTO</name>
<dbReference type="SMART" id="SM00862">
    <property type="entry name" value="Trans_reg_C"/>
    <property type="match status" value="1"/>
</dbReference>
<keyword evidence="9" id="KW-1185">Reference proteome</keyword>
<protein>
    <submittedName>
        <fullName evidence="8">DNA-binding response regulator</fullName>
    </submittedName>
</protein>
<feature type="DNA-binding region" description="OmpR/PhoB-type" evidence="5">
    <location>
        <begin position="124"/>
        <end position="224"/>
    </location>
</feature>
<evidence type="ECO:0000256" key="3">
    <source>
        <dbReference type="ARBA" id="ARBA00023125"/>
    </source>
</evidence>
<dbReference type="EMBL" id="MQVS01000010">
    <property type="protein sequence ID" value="OKL51113.1"/>
    <property type="molecule type" value="Genomic_DNA"/>
</dbReference>
<dbReference type="GO" id="GO:0005829">
    <property type="term" value="C:cytosol"/>
    <property type="evidence" value="ECO:0007669"/>
    <property type="project" value="TreeGrafter"/>
</dbReference>
<feature type="domain" description="OmpR/PhoB-type" evidence="7">
    <location>
        <begin position="124"/>
        <end position="224"/>
    </location>
</feature>
<dbReference type="GO" id="GO:0032993">
    <property type="term" value="C:protein-DNA complex"/>
    <property type="evidence" value="ECO:0007669"/>
    <property type="project" value="TreeGrafter"/>
</dbReference>
<dbReference type="AlphaFoldDB" id="A0A1Q5PU61"/>
<keyword evidence="1 4" id="KW-0597">Phosphoprotein</keyword>
<dbReference type="GO" id="GO:0006355">
    <property type="term" value="P:regulation of DNA-templated transcription"/>
    <property type="evidence" value="ECO:0007669"/>
    <property type="project" value="InterPro"/>
</dbReference>
<dbReference type="Gene3D" id="1.10.10.10">
    <property type="entry name" value="Winged helix-like DNA-binding domain superfamily/Winged helix DNA-binding domain"/>
    <property type="match status" value="1"/>
</dbReference>
<gene>
    <name evidence="8" type="ORF">BSZ40_09410</name>
</gene>
<dbReference type="InterPro" id="IPR039420">
    <property type="entry name" value="WalR-like"/>
</dbReference>
<evidence type="ECO:0000259" key="7">
    <source>
        <dbReference type="PROSITE" id="PS51755"/>
    </source>
</evidence>
<dbReference type="GO" id="GO:0000156">
    <property type="term" value="F:phosphorelay response regulator activity"/>
    <property type="evidence" value="ECO:0007669"/>
    <property type="project" value="TreeGrafter"/>
</dbReference>
<reference evidence="9" key="1">
    <citation type="submission" date="2016-12" db="EMBL/GenBank/DDBJ databases">
        <authorList>
            <person name="Meng X."/>
        </authorList>
    </citation>
    <scope>NUCLEOTIDE SEQUENCE [LARGE SCALE GENOMIC DNA]</scope>
    <source>
        <strain evidence="9">DSM 20732</strain>
    </source>
</reference>
<feature type="modified residue" description="4-aspartylphosphate" evidence="4">
    <location>
        <position position="51"/>
    </location>
</feature>
<dbReference type="Gene3D" id="3.40.50.2300">
    <property type="match status" value="1"/>
</dbReference>
<keyword evidence="3 5" id="KW-0238">DNA-binding</keyword>
<dbReference type="InterPro" id="IPR011006">
    <property type="entry name" value="CheY-like_superfamily"/>
</dbReference>
<dbReference type="RefSeq" id="WP_073825675.1">
    <property type="nucleotide sequence ID" value="NZ_MQVS01000010.1"/>
</dbReference>
<dbReference type="SUPFAM" id="SSF46894">
    <property type="entry name" value="C-terminal effector domain of the bipartite response regulators"/>
    <property type="match status" value="1"/>
</dbReference>
<accession>A0A1Q5PU61</accession>
<dbReference type="Proteomes" id="UP000185612">
    <property type="component" value="Unassembled WGS sequence"/>
</dbReference>
<dbReference type="OrthoDB" id="3197131at2"/>
<dbReference type="SMART" id="SM00448">
    <property type="entry name" value="REC"/>
    <property type="match status" value="1"/>
</dbReference>
<dbReference type="Pfam" id="PF00072">
    <property type="entry name" value="Response_reg"/>
    <property type="match status" value="1"/>
</dbReference>
<evidence type="ECO:0000256" key="1">
    <source>
        <dbReference type="ARBA" id="ARBA00022553"/>
    </source>
</evidence>
<dbReference type="STRING" id="52770.BSZ40_09410"/>
<dbReference type="InParanoid" id="A0A1Q5PU61"/>
<dbReference type="InterPro" id="IPR001867">
    <property type="entry name" value="OmpR/PhoB-type_DNA-bd"/>
</dbReference>
<organism evidence="8 9">
    <name type="scientific">Buchananella hordeovulneris</name>
    <dbReference type="NCBI Taxonomy" id="52770"/>
    <lineage>
        <taxon>Bacteria</taxon>
        <taxon>Bacillati</taxon>
        <taxon>Actinomycetota</taxon>
        <taxon>Actinomycetes</taxon>
        <taxon>Actinomycetales</taxon>
        <taxon>Actinomycetaceae</taxon>
        <taxon>Buchananella</taxon>
    </lineage>
</organism>
<proteinExistence type="predicted"/>
<keyword evidence="2" id="KW-0902">Two-component regulatory system</keyword>